<proteinExistence type="predicted"/>
<dbReference type="GO" id="GO:0016301">
    <property type="term" value="F:kinase activity"/>
    <property type="evidence" value="ECO:0007669"/>
    <property type="project" value="UniProtKB-KW"/>
</dbReference>
<dbReference type="CDD" id="cd00082">
    <property type="entry name" value="HisKA"/>
    <property type="match status" value="1"/>
</dbReference>
<reference evidence="15" key="1">
    <citation type="submission" date="2022-10" db="EMBL/GenBank/DDBJ databases">
        <title>The complete genomes of actinobacterial strains from the NBC collection.</title>
        <authorList>
            <person name="Joergensen T.S."/>
            <person name="Alvarez Arevalo M."/>
            <person name="Sterndorff E.B."/>
            <person name="Faurdal D."/>
            <person name="Vuksanovic O."/>
            <person name="Mourched A.-S."/>
            <person name="Charusanti P."/>
            <person name="Shaw S."/>
            <person name="Blin K."/>
            <person name="Weber T."/>
        </authorList>
    </citation>
    <scope>NUCLEOTIDE SEQUENCE</scope>
    <source>
        <strain evidence="15">NBC_00248</strain>
    </source>
</reference>
<feature type="domain" description="Histidine kinase" evidence="13">
    <location>
        <begin position="261"/>
        <end position="481"/>
    </location>
</feature>
<dbReference type="InterPro" id="IPR050428">
    <property type="entry name" value="TCS_sensor_his_kinase"/>
</dbReference>
<dbReference type="Pfam" id="PF02518">
    <property type="entry name" value="HATPase_c"/>
    <property type="match status" value="1"/>
</dbReference>
<dbReference type="InterPro" id="IPR005467">
    <property type="entry name" value="His_kinase_dom"/>
</dbReference>
<dbReference type="SUPFAM" id="SSF47384">
    <property type="entry name" value="Homodimeric domain of signal transducing histidine kinase"/>
    <property type="match status" value="1"/>
</dbReference>
<evidence type="ECO:0000256" key="3">
    <source>
        <dbReference type="ARBA" id="ARBA00012438"/>
    </source>
</evidence>
<keyword evidence="5" id="KW-0808">Transferase</keyword>
<feature type="region of interest" description="Disordered" evidence="11">
    <location>
        <begin position="95"/>
        <end position="133"/>
    </location>
</feature>
<dbReference type="PANTHER" id="PTHR45436">
    <property type="entry name" value="SENSOR HISTIDINE KINASE YKOH"/>
    <property type="match status" value="1"/>
</dbReference>
<name>A0ABZ1T3C0_STRVG</name>
<keyword evidence="6 12" id="KW-0812">Transmembrane</keyword>
<protein>
    <recommendedName>
        <fullName evidence="3">histidine kinase</fullName>
        <ecNumber evidence="3">2.7.13.3</ecNumber>
    </recommendedName>
</protein>
<evidence type="ECO:0000256" key="6">
    <source>
        <dbReference type="ARBA" id="ARBA00022692"/>
    </source>
</evidence>
<dbReference type="PRINTS" id="PR00344">
    <property type="entry name" value="BCTRLSENSOR"/>
</dbReference>
<dbReference type="InterPro" id="IPR036097">
    <property type="entry name" value="HisK_dim/P_sf"/>
</dbReference>
<keyword evidence="7 15" id="KW-0418">Kinase</keyword>
<keyword evidence="10 12" id="KW-0472">Membrane</keyword>
<dbReference type="PANTHER" id="PTHR45436:SF5">
    <property type="entry name" value="SENSOR HISTIDINE KINASE TRCS"/>
    <property type="match status" value="1"/>
</dbReference>
<feature type="domain" description="HAMP" evidence="14">
    <location>
        <begin position="200"/>
        <end position="253"/>
    </location>
</feature>
<dbReference type="RefSeq" id="WP_328959917.1">
    <property type="nucleotide sequence ID" value="NZ_CP108090.1"/>
</dbReference>
<dbReference type="SUPFAM" id="SSF55874">
    <property type="entry name" value="ATPase domain of HSP90 chaperone/DNA topoisomerase II/histidine kinase"/>
    <property type="match status" value="1"/>
</dbReference>
<keyword evidence="8 12" id="KW-1133">Transmembrane helix</keyword>
<gene>
    <name evidence="15" type="ORF">OG517_02305</name>
</gene>
<evidence type="ECO:0000313" key="15">
    <source>
        <dbReference type="EMBL" id="WUQ10360.1"/>
    </source>
</evidence>
<evidence type="ECO:0000256" key="11">
    <source>
        <dbReference type="SAM" id="MobiDB-lite"/>
    </source>
</evidence>
<dbReference type="InterPro" id="IPR003660">
    <property type="entry name" value="HAMP_dom"/>
</dbReference>
<dbReference type="EMBL" id="CP108090">
    <property type="protein sequence ID" value="WUQ10360.1"/>
    <property type="molecule type" value="Genomic_DNA"/>
</dbReference>
<evidence type="ECO:0000259" key="14">
    <source>
        <dbReference type="PROSITE" id="PS50885"/>
    </source>
</evidence>
<dbReference type="InterPro" id="IPR003661">
    <property type="entry name" value="HisK_dim/P_dom"/>
</dbReference>
<evidence type="ECO:0000256" key="8">
    <source>
        <dbReference type="ARBA" id="ARBA00022989"/>
    </source>
</evidence>
<dbReference type="Gene3D" id="6.10.340.10">
    <property type="match status" value="1"/>
</dbReference>
<dbReference type="PROSITE" id="PS50885">
    <property type="entry name" value="HAMP"/>
    <property type="match status" value="1"/>
</dbReference>
<dbReference type="Proteomes" id="UP001432039">
    <property type="component" value="Chromosome"/>
</dbReference>
<dbReference type="Gene3D" id="1.10.287.130">
    <property type="match status" value="1"/>
</dbReference>
<evidence type="ECO:0000256" key="12">
    <source>
        <dbReference type="SAM" id="Phobius"/>
    </source>
</evidence>
<evidence type="ECO:0000256" key="7">
    <source>
        <dbReference type="ARBA" id="ARBA00022777"/>
    </source>
</evidence>
<dbReference type="EC" id="2.7.13.3" evidence="3"/>
<accession>A0ABZ1T3C0</accession>
<evidence type="ECO:0000256" key="9">
    <source>
        <dbReference type="ARBA" id="ARBA00023012"/>
    </source>
</evidence>
<dbReference type="CDD" id="cd00075">
    <property type="entry name" value="HATPase"/>
    <property type="match status" value="1"/>
</dbReference>
<evidence type="ECO:0000256" key="5">
    <source>
        <dbReference type="ARBA" id="ARBA00022679"/>
    </source>
</evidence>
<keyword evidence="4" id="KW-0597">Phosphoprotein</keyword>
<dbReference type="SMART" id="SM00387">
    <property type="entry name" value="HATPase_c"/>
    <property type="match status" value="1"/>
</dbReference>
<feature type="compositionally biased region" description="Low complexity" evidence="11">
    <location>
        <begin position="95"/>
        <end position="104"/>
    </location>
</feature>
<dbReference type="CDD" id="cd06225">
    <property type="entry name" value="HAMP"/>
    <property type="match status" value="1"/>
</dbReference>
<dbReference type="InterPro" id="IPR036890">
    <property type="entry name" value="HATPase_C_sf"/>
</dbReference>
<dbReference type="PROSITE" id="PS50109">
    <property type="entry name" value="HIS_KIN"/>
    <property type="match status" value="1"/>
</dbReference>
<dbReference type="InterPro" id="IPR004358">
    <property type="entry name" value="Sig_transdc_His_kin-like_C"/>
</dbReference>
<dbReference type="InterPro" id="IPR003594">
    <property type="entry name" value="HATPase_dom"/>
</dbReference>
<evidence type="ECO:0000259" key="13">
    <source>
        <dbReference type="PROSITE" id="PS50109"/>
    </source>
</evidence>
<feature type="transmembrane region" description="Helical" evidence="12">
    <location>
        <begin position="177"/>
        <end position="202"/>
    </location>
</feature>
<comment type="catalytic activity">
    <reaction evidence="1">
        <text>ATP + protein L-histidine = ADP + protein N-phospho-L-histidine.</text>
        <dbReference type="EC" id="2.7.13.3"/>
    </reaction>
</comment>
<dbReference type="SMART" id="SM00304">
    <property type="entry name" value="HAMP"/>
    <property type="match status" value="1"/>
</dbReference>
<dbReference type="Pfam" id="PF00512">
    <property type="entry name" value="HisKA"/>
    <property type="match status" value="1"/>
</dbReference>
<dbReference type="Pfam" id="PF00672">
    <property type="entry name" value="HAMP"/>
    <property type="match status" value="1"/>
</dbReference>
<evidence type="ECO:0000256" key="1">
    <source>
        <dbReference type="ARBA" id="ARBA00000085"/>
    </source>
</evidence>
<evidence type="ECO:0000313" key="16">
    <source>
        <dbReference type="Proteomes" id="UP001432039"/>
    </source>
</evidence>
<sequence length="485" mass="51070">MRRRLLAVLMVLMGAAALLLCVPLADAYARGRTEHLLLQRRSEAVRFADLADRMRSAADRAELSAEIGRYAQLYGAGVVVVDSAGATVARAGAGPAAEAATNAATDDDSPRGGSSDGADARRRALTGRSTDRLPTLHPWGPRTVVLAEPVGRDERVSGAVLMAVPTEAARRDVTVRWSLIAAGAFAAFAAAALVAAGITRWLMRPVLDLDRAVERLTAGSLQARAVSDTGPPELRHLRKHFNTMAEAMADSIGRQRDFVADASHQLRNPLATLVLQLENVEPHIAPGPGLAEHGRALDEAERLEELLDGLLALARVESGTAELSDEDVSRAVRERVAAWTPVFRAAGVDLVTADLTEGLRARALPDAAGRVLDALLDNAIKFVPRGGRVEVRAGRAADGSTADSAGSVVVRVTDDGPGVPEEQLPLLLRRFARSPEHQNVPGSGLGLAIADEIARISGGRLDVGGHDPHGLVVELRLPASAQAPA</sequence>
<dbReference type="SUPFAM" id="SSF158472">
    <property type="entry name" value="HAMP domain-like"/>
    <property type="match status" value="1"/>
</dbReference>
<dbReference type="SMART" id="SM00388">
    <property type="entry name" value="HisKA"/>
    <property type="match status" value="1"/>
</dbReference>
<evidence type="ECO:0000256" key="10">
    <source>
        <dbReference type="ARBA" id="ARBA00023136"/>
    </source>
</evidence>
<comment type="subcellular location">
    <subcellularLocation>
        <location evidence="2">Cell membrane</location>
    </subcellularLocation>
</comment>
<evidence type="ECO:0000256" key="2">
    <source>
        <dbReference type="ARBA" id="ARBA00004236"/>
    </source>
</evidence>
<evidence type="ECO:0000256" key="4">
    <source>
        <dbReference type="ARBA" id="ARBA00022553"/>
    </source>
</evidence>
<dbReference type="Gene3D" id="3.30.565.10">
    <property type="entry name" value="Histidine kinase-like ATPase, C-terminal domain"/>
    <property type="match status" value="1"/>
</dbReference>
<keyword evidence="9" id="KW-0902">Two-component regulatory system</keyword>
<organism evidence="15 16">
    <name type="scientific">Streptomyces virginiae</name>
    <name type="common">Streptomyces cinnamonensis</name>
    <dbReference type="NCBI Taxonomy" id="1961"/>
    <lineage>
        <taxon>Bacteria</taxon>
        <taxon>Bacillati</taxon>
        <taxon>Actinomycetota</taxon>
        <taxon>Actinomycetes</taxon>
        <taxon>Kitasatosporales</taxon>
        <taxon>Streptomycetaceae</taxon>
        <taxon>Streptomyces</taxon>
    </lineage>
</organism>
<keyword evidence="16" id="KW-1185">Reference proteome</keyword>